<dbReference type="Gene3D" id="3.90.950.10">
    <property type="match status" value="1"/>
</dbReference>
<accession>A0A1E3NEC4</accession>
<name>A0A1E3NEC4_9ASCO</name>
<organism evidence="3 4">
    <name type="scientific">Pichia membranifaciens NRRL Y-2026</name>
    <dbReference type="NCBI Taxonomy" id="763406"/>
    <lineage>
        <taxon>Eukaryota</taxon>
        <taxon>Fungi</taxon>
        <taxon>Dikarya</taxon>
        <taxon>Ascomycota</taxon>
        <taxon>Saccharomycotina</taxon>
        <taxon>Pichiomycetes</taxon>
        <taxon>Pichiales</taxon>
        <taxon>Pichiaceae</taxon>
        <taxon>Pichia</taxon>
    </lineage>
</organism>
<dbReference type="AlphaFoldDB" id="A0A1E3NEC4"/>
<evidence type="ECO:0008006" key="5">
    <source>
        <dbReference type="Google" id="ProtNLM"/>
    </source>
</evidence>
<dbReference type="Proteomes" id="UP000094455">
    <property type="component" value="Unassembled WGS sequence"/>
</dbReference>
<dbReference type="PANTHER" id="PTHR43213">
    <property type="entry name" value="BIFUNCTIONAL DTTP/UTP PYROPHOSPHATASE/METHYLTRANSFERASE PROTEIN-RELATED"/>
    <property type="match status" value="1"/>
</dbReference>
<dbReference type="HAMAP" id="MF_00528">
    <property type="entry name" value="Maf"/>
    <property type="match status" value="1"/>
</dbReference>
<proteinExistence type="inferred from homology"/>
<dbReference type="Pfam" id="PF02545">
    <property type="entry name" value="Maf"/>
    <property type="match status" value="1"/>
</dbReference>
<keyword evidence="2" id="KW-0378">Hydrolase</keyword>
<dbReference type="STRING" id="763406.A0A1E3NEC4"/>
<dbReference type="NCBIfam" id="TIGR00172">
    <property type="entry name" value="maf"/>
    <property type="match status" value="1"/>
</dbReference>
<protein>
    <recommendedName>
        <fullName evidence="5">Septum formation protein Maf</fullName>
    </recommendedName>
</protein>
<dbReference type="GeneID" id="30181535"/>
<dbReference type="EMBL" id="KV454007">
    <property type="protein sequence ID" value="ODQ44491.1"/>
    <property type="molecule type" value="Genomic_DNA"/>
</dbReference>
<dbReference type="GO" id="GO:0047429">
    <property type="term" value="F:nucleoside triphosphate diphosphatase activity"/>
    <property type="evidence" value="ECO:0007669"/>
    <property type="project" value="InterPro"/>
</dbReference>
<evidence type="ECO:0000256" key="1">
    <source>
        <dbReference type="ARBA" id="ARBA00001968"/>
    </source>
</evidence>
<dbReference type="InterPro" id="IPR029001">
    <property type="entry name" value="ITPase-like_fam"/>
</dbReference>
<reference evidence="3 4" key="1">
    <citation type="journal article" date="2016" name="Proc. Natl. Acad. Sci. U.S.A.">
        <title>Comparative genomics of biotechnologically important yeasts.</title>
        <authorList>
            <person name="Riley R."/>
            <person name="Haridas S."/>
            <person name="Wolfe K.H."/>
            <person name="Lopes M.R."/>
            <person name="Hittinger C.T."/>
            <person name="Goeker M."/>
            <person name="Salamov A.A."/>
            <person name="Wisecaver J.H."/>
            <person name="Long T.M."/>
            <person name="Calvey C.H."/>
            <person name="Aerts A.L."/>
            <person name="Barry K.W."/>
            <person name="Choi C."/>
            <person name="Clum A."/>
            <person name="Coughlan A.Y."/>
            <person name="Deshpande S."/>
            <person name="Douglass A.P."/>
            <person name="Hanson S.J."/>
            <person name="Klenk H.-P."/>
            <person name="LaButti K.M."/>
            <person name="Lapidus A."/>
            <person name="Lindquist E.A."/>
            <person name="Lipzen A.M."/>
            <person name="Meier-Kolthoff J.P."/>
            <person name="Ohm R.A."/>
            <person name="Otillar R.P."/>
            <person name="Pangilinan J.L."/>
            <person name="Peng Y."/>
            <person name="Rokas A."/>
            <person name="Rosa C.A."/>
            <person name="Scheuner C."/>
            <person name="Sibirny A.A."/>
            <person name="Slot J.C."/>
            <person name="Stielow J.B."/>
            <person name="Sun H."/>
            <person name="Kurtzman C.P."/>
            <person name="Blackwell M."/>
            <person name="Grigoriev I.V."/>
            <person name="Jeffries T.W."/>
        </authorList>
    </citation>
    <scope>NUCLEOTIDE SEQUENCE [LARGE SCALE GENOMIC DNA]</scope>
    <source>
        <strain evidence="3 4">NRRL Y-2026</strain>
    </source>
</reference>
<evidence type="ECO:0000313" key="3">
    <source>
        <dbReference type="EMBL" id="ODQ44491.1"/>
    </source>
</evidence>
<dbReference type="InterPro" id="IPR003697">
    <property type="entry name" value="Maf-like"/>
</dbReference>
<evidence type="ECO:0000313" key="4">
    <source>
        <dbReference type="Proteomes" id="UP000094455"/>
    </source>
</evidence>
<dbReference type="PIRSF" id="PIRSF006305">
    <property type="entry name" value="Maf"/>
    <property type="match status" value="1"/>
</dbReference>
<dbReference type="RefSeq" id="XP_019015604.1">
    <property type="nucleotide sequence ID" value="XM_019164848.1"/>
</dbReference>
<comment type="cofactor">
    <cofactor evidence="1">
        <name>a divalent metal cation</name>
        <dbReference type="ChEBI" id="CHEBI:60240"/>
    </cofactor>
</comment>
<dbReference type="OrthoDB" id="10267058at2759"/>
<dbReference type="PANTHER" id="PTHR43213:SF5">
    <property type="entry name" value="BIFUNCTIONAL DTTP_UTP PYROPHOSPHATASE_METHYLTRANSFERASE PROTEIN-RELATED"/>
    <property type="match status" value="1"/>
</dbReference>
<dbReference type="SUPFAM" id="SSF52972">
    <property type="entry name" value="ITPase-like"/>
    <property type="match status" value="1"/>
</dbReference>
<gene>
    <name evidence="3" type="ORF">PICMEDRAFT_74724</name>
</gene>
<sequence length="219" mass="24122">MSYEHPVYTAIRKYRFILCSSSPRRRDILRQIGFEPIVRKSNFKEDLDKASYDASRLVDYVADTAYHKLLDVRNALGHETASPLLLLSADTVIICNGEIFEKPRSYEGNVAMLQRLRAAQAAGHKINIVTCGVLVKLGDGVVEQESRFRTQTAIHLVDGLTDAAICSYCRSGEGLEVAGGFKIQGLGAVLFDAIDGDFYNCVGLPASRVFAEICSLVLE</sequence>
<keyword evidence="4" id="KW-1185">Reference proteome</keyword>
<evidence type="ECO:0000256" key="2">
    <source>
        <dbReference type="ARBA" id="ARBA00022801"/>
    </source>
</evidence>